<keyword evidence="2" id="KW-1185">Reference proteome</keyword>
<protein>
    <submittedName>
        <fullName evidence="1">Uncharacterized protein</fullName>
    </submittedName>
</protein>
<reference evidence="1 2" key="1">
    <citation type="submission" date="2021-09" db="EMBL/GenBank/DDBJ databases">
        <title>Complete genome sequence of Fifi44.</title>
        <authorList>
            <person name="Kim S.G."/>
            <person name="Park J."/>
            <person name="Roh E."/>
        </authorList>
    </citation>
    <scope>NUCLEOTIDE SEQUENCE [LARGE SCALE GENOMIC DNA]</scope>
</reference>
<proteinExistence type="predicted"/>
<sequence>MSMLSEYQSVKQSLIHGLHGRDRYLEKSRFNVNDYSFYAPLIRQVQKKINLYTKRIH</sequence>
<evidence type="ECO:0000313" key="2">
    <source>
        <dbReference type="Proteomes" id="UP000827644"/>
    </source>
</evidence>
<evidence type="ECO:0000313" key="1">
    <source>
        <dbReference type="EMBL" id="UCR74880.1"/>
    </source>
</evidence>
<dbReference type="EMBL" id="OK073976">
    <property type="protein sequence ID" value="UCR74880.1"/>
    <property type="molecule type" value="Genomic_DNA"/>
</dbReference>
<gene>
    <name evidence="1" type="ORF">Fifi44_00011</name>
</gene>
<dbReference type="Proteomes" id="UP000827644">
    <property type="component" value="Segment"/>
</dbReference>
<accession>A0AAE9C0F2</accession>
<name>A0AAE9C0F2_9CAUD</name>
<organism evidence="1 2">
    <name type="scientific">Erwinia phage Fifi44</name>
    <dbReference type="NCBI Taxonomy" id="2876597"/>
    <lineage>
        <taxon>Viruses</taxon>
        <taxon>Duplodnaviria</taxon>
        <taxon>Heunggongvirae</taxon>
        <taxon>Uroviricota</taxon>
        <taxon>Caudoviricetes</taxon>
        <taxon>Chaseviridae</taxon>
        <taxon>Cleopatravirinae</taxon>
        <taxon>Fifivirus</taxon>
        <taxon>Fifivirus fifi44</taxon>
    </lineage>
</organism>